<name>A0ABU9HVL6_9FLAO</name>
<keyword evidence="1" id="KW-0732">Signal</keyword>
<keyword evidence="3" id="KW-1185">Reference proteome</keyword>
<proteinExistence type="predicted"/>
<feature type="chain" id="PRO_5046317151" evidence="1">
    <location>
        <begin position="19"/>
        <end position="539"/>
    </location>
</feature>
<organism evidence="2 3">
    <name type="scientific">Flavobacterium arundinis</name>
    <dbReference type="NCBI Taxonomy" id="3139143"/>
    <lineage>
        <taxon>Bacteria</taxon>
        <taxon>Pseudomonadati</taxon>
        <taxon>Bacteroidota</taxon>
        <taxon>Flavobacteriia</taxon>
        <taxon>Flavobacteriales</taxon>
        <taxon>Flavobacteriaceae</taxon>
        <taxon>Flavobacterium</taxon>
    </lineage>
</organism>
<gene>
    <name evidence="2" type="ORF">AAEO56_08080</name>
</gene>
<accession>A0ABU9HVL6</accession>
<evidence type="ECO:0000313" key="2">
    <source>
        <dbReference type="EMBL" id="MEL1244213.1"/>
    </source>
</evidence>
<dbReference type="InterPro" id="IPR027375">
    <property type="entry name" value="DKNYY"/>
</dbReference>
<evidence type="ECO:0000313" key="3">
    <source>
        <dbReference type="Proteomes" id="UP001464555"/>
    </source>
</evidence>
<dbReference type="Pfam" id="PF13644">
    <property type="entry name" value="DKNYY"/>
    <property type="match status" value="1"/>
</dbReference>
<dbReference type="RefSeq" id="WP_341696522.1">
    <property type="nucleotide sequence ID" value="NZ_JBBYHR010000003.1"/>
</dbReference>
<dbReference type="EMBL" id="JBBYHR010000003">
    <property type="protein sequence ID" value="MEL1244213.1"/>
    <property type="molecule type" value="Genomic_DNA"/>
</dbReference>
<protein>
    <submittedName>
        <fullName evidence="2">DKNYY domain-containing protein</fullName>
    </submittedName>
</protein>
<feature type="signal peptide" evidence="1">
    <location>
        <begin position="1"/>
        <end position="18"/>
    </location>
</feature>
<reference evidence="2 3" key="1">
    <citation type="submission" date="2024-04" db="EMBL/GenBank/DDBJ databases">
        <title>Flavobacterium sp. DGU11 16S ribosomal RNA gene Genome sequencing and assembly.</title>
        <authorList>
            <person name="Park S."/>
        </authorList>
    </citation>
    <scope>NUCLEOTIDE SEQUENCE [LARGE SCALE GENOMIC DNA]</scope>
    <source>
        <strain evidence="2 3">DGU11</strain>
    </source>
</reference>
<sequence length="539" mass="61771">MKRMLPILLLISSGATHAQTLIQGFSQCTYLESPVYIVNDNSIIYQDCKTRKIVTADIATFRQPKYNEIGVAMDKNGIYFQGMLMAIDTTGFQVVGRNNNYGGYTWLWKNKDKTYCNLEEITGVDVATFSAIECMNGQYFKDKNSIYYFDTKVTKIEGSDGATVNKTCSNWVYDKNYVYLEGKPLMYKGQKVKPINDGLAKTSTAVINKQLQPIPGMDPATLKGLSRSYSMDKNFVYWQNEKSPIKPANFKNIKVWDQVNRAYVSDGIHVYAGARQLEKDFDAKTFGMLPHSDFCYDKKGVYEREWVEARQIVINVKFPFSYTTPVSKANMFITDNSRYIVYNNQAYDPWDKKLYKNLTSEQISLLKQGKLELNDAHGHNSPITRINQVFYIQDNIITWRNAGQIQQFKEIDVATFAMLSYTIVKDKNHVYNIYPKFMILPADAATATAIQDGFIKDKDNVYYNEKPLLGSKNVELLAVFSGYRMGCGQDTRSGSDYYFFRNSEGYYLIETTSPEFTVKFLGKDFKESWDPKLAGFVLE</sequence>
<comment type="caution">
    <text evidence="2">The sequence shown here is derived from an EMBL/GenBank/DDBJ whole genome shotgun (WGS) entry which is preliminary data.</text>
</comment>
<evidence type="ECO:0000256" key="1">
    <source>
        <dbReference type="SAM" id="SignalP"/>
    </source>
</evidence>
<dbReference type="Proteomes" id="UP001464555">
    <property type="component" value="Unassembled WGS sequence"/>
</dbReference>